<dbReference type="SUPFAM" id="SSF47769">
    <property type="entry name" value="SAM/Pointed domain"/>
    <property type="match status" value="1"/>
</dbReference>
<proteinExistence type="predicted"/>
<dbReference type="GO" id="GO:0042393">
    <property type="term" value="F:histone binding"/>
    <property type="evidence" value="ECO:0007669"/>
    <property type="project" value="TreeGrafter"/>
</dbReference>
<evidence type="ECO:0000256" key="1">
    <source>
        <dbReference type="SAM" id="MobiDB-lite"/>
    </source>
</evidence>
<reference evidence="3" key="1">
    <citation type="journal article" date="2020" name="Cell">
        <title>Large-Scale Comparative Analyses of Tick Genomes Elucidate Their Genetic Diversity and Vector Capacities.</title>
        <authorList>
            <consortium name="Tick Genome and Microbiome Consortium (TIGMIC)"/>
            <person name="Jia N."/>
            <person name="Wang J."/>
            <person name="Shi W."/>
            <person name="Du L."/>
            <person name="Sun Y."/>
            <person name="Zhan W."/>
            <person name="Jiang J.F."/>
            <person name="Wang Q."/>
            <person name="Zhang B."/>
            <person name="Ji P."/>
            <person name="Bell-Sakyi L."/>
            <person name="Cui X.M."/>
            <person name="Yuan T.T."/>
            <person name="Jiang B.G."/>
            <person name="Yang W.F."/>
            <person name="Lam T.T."/>
            <person name="Chang Q.C."/>
            <person name="Ding S.J."/>
            <person name="Wang X.J."/>
            <person name="Zhu J.G."/>
            <person name="Ruan X.D."/>
            <person name="Zhao L."/>
            <person name="Wei J.T."/>
            <person name="Ye R.Z."/>
            <person name="Que T.C."/>
            <person name="Du C.H."/>
            <person name="Zhou Y.H."/>
            <person name="Cheng J.X."/>
            <person name="Dai P.F."/>
            <person name="Guo W.B."/>
            <person name="Han X.H."/>
            <person name="Huang E.J."/>
            <person name="Li L.F."/>
            <person name="Wei W."/>
            <person name="Gao Y.C."/>
            <person name="Liu J.Z."/>
            <person name="Shao H.Z."/>
            <person name="Wang X."/>
            <person name="Wang C.C."/>
            <person name="Yang T.C."/>
            <person name="Huo Q.B."/>
            <person name="Li W."/>
            <person name="Chen H.Y."/>
            <person name="Chen S.E."/>
            <person name="Zhou L.G."/>
            <person name="Ni X.B."/>
            <person name="Tian J.H."/>
            <person name="Sheng Y."/>
            <person name="Liu T."/>
            <person name="Pan Y.S."/>
            <person name="Xia L.Y."/>
            <person name="Li J."/>
            <person name="Zhao F."/>
            <person name="Cao W.C."/>
        </authorList>
    </citation>
    <scope>NUCLEOTIDE SEQUENCE</scope>
    <source>
        <strain evidence="3">Rmic-2018</strain>
    </source>
</reference>
<dbReference type="OrthoDB" id="5912862at2759"/>
<protein>
    <recommendedName>
        <fullName evidence="2">SAM domain-containing protein</fullName>
    </recommendedName>
</protein>
<name>A0A9J6E8M1_RHIMP</name>
<dbReference type="Proteomes" id="UP000821866">
    <property type="component" value="Chromosome 3"/>
</dbReference>
<dbReference type="PANTHER" id="PTHR12247">
    <property type="entry name" value="POLYCOMB GROUP PROTEIN"/>
    <property type="match status" value="1"/>
</dbReference>
<feature type="region of interest" description="Disordered" evidence="1">
    <location>
        <begin position="1"/>
        <end position="141"/>
    </location>
</feature>
<accession>A0A9J6E8M1</accession>
<feature type="compositionally biased region" description="Polar residues" evidence="1">
    <location>
        <begin position="27"/>
        <end position="46"/>
    </location>
</feature>
<evidence type="ECO:0000259" key="2">
    <source>
        <dbReference type="PROSITE" id="PS50105"/>
    </source>
</evidence>
<dbReference type="PANTHER" id="PTHR12247:SF138">
    <property type="entry name" value="POLYHOMEOTIC DISTAL, ISOFORM A-RELATED"/>
    <property type="match status" value="1"/>
</dbReference>
<evidence type="ECO:0000313" key="3">
    <source>
        <dbReference type="EMBL" id="KAH8030472.1"/>
    </source>
</evidence>
<dbReference type="Gene3D" id="1.10.150.50">
    <property type="entry name" value="Transcription Factor, Ets-1"/>
    <property type="match status" value="1"/>
</dbReference>
<dbReference type="PROSITE" id="PS50105">
    <property type="entry name" value="SAM_DOMAIN"/>
    <property type="match status" value="1"/>
</dbReference>
<organism evidence="3 4">
    <name type="scientific">Rhipicephalus microplus</name>
    <name type="common">Cattle tick</name>
    <name type="synonym">Boophilus microplus</name>
    <dbReference type="NCBI Taxonomy" id="6941"/>
    <lineage>
        <taxon>Eukaryota</taxon>
        <taxon>Metazoa</taxon>
        <taxon>Ecdysozoa</taxon>
        <taxon>Arthropoda</taxon>
        <taxon>Chelicerata</taxon>
        <taxon>Arachnida</taxon>
        <taxon>Acari</taxon>
        <taxon>Parasitiformes</taxon>
        <taxon>Ixodida</taxon>
        <taxon>Ixodoidea</taxon>
        <taxon>Ixodidae</taxon>
        <taxon>Rhipicephalinae</taxon>
        <taxon>Rhipicephalus</taxon>
        <taxon>Boophilus</taxon>
    </lineage>
</organism>
<dbReference type="VEuPathDB" id="VectorBase:LOC119164922"/>
<dbReference type="Pfam" id="PF00536">
    <property type="entry name" value="SAM_1"/>
    <property type="match status" value="1"/>
</dbReference>
<evidence type="ECO:0000313" key="4">
    <source>
        <dbReference type="Proteomes" id="UP000821866"/>
    </source>
</evidence>
<feature type="domain" description="SAM" evidence="2">
    <location>
        <begin position="142"/>
        <end position="206"/>
    </location>
</feature>
<sequence length="208" mass="22347">MPGPGTDPGTSGAVAQDLTAKREHPQSLDSSFVETPGTAESLQGAATFTVKLRRRRKTSSLVCRKTKEGLKTTPRKTASSVPDTDATSKSELVNGAPPQVPPMSSRGSVALEASSPLLTTTRQRQQEPAYPLQNRGNSPENWTVDDVSEYVSGIPGCERIAEKFRHHEIDGGALFLIKEHHLIRIVDIKLGPALKICAAIGSLREVLS</sequence>
<dbReference type="GO" id="GO:0045892">
    <property type="term" value="P:negative regulation of DNA-templated transcription"/>
    <property type="evidence" value="ECO:0007669"/>
    <property type="project" value="TreeGrafter"/>
</dbReference>
<dbReference type="GO" id="GO:0003682">
    <property type="term" value="F:chromatin binding"/>
    <property type="evidence" value="ECO:0007669"/>
    <property type="project" value="TreeGrafter"/>
</dbReference>
<dbReference type="EMBL" id="JABSTU010000005">
    <property type="protein sequence ID" value="KAH8030472.1"/>
    <property type="molecule type" value="Genomic_DNA"/>
</dbReference>
<comment type="caution">
    <text evidence="3">The sequence shown here is derived from an EMBL/GenBank/DDBJ whole genome shotgun (WGS) entry which is preliminary data.</text>
</comment>
<reference evidence="3" key="2">
    <citation type="submission" date="2021-09" db="EMBL/GenBank/DDBJ databases">
        <authorList>
            <person name="Jia N."/>
            <person name="Wang J."/>
            <person name="Shi W."/>
            <person name="Du L."/>
            <person name="Sun Y."/>
            <person name="Zhan W."/>
            <person name="Jiang J."/>
            <person name="Wang Q."/>
            <person name="Zhang B."/>
            <person name="Ji P."/>
            <person name="Sakyi L.B."/>
            <person name="Cui X."/>
            <person name="Yuan T."/>
            <person name="Jiang B."/>
            <person name="Yang W."/>
            <person name="Lam T.T.-Y."/>
            <person name="Chang Q."/>
            <person name="Ding S."/>
            <person name="Wang X."/>
            <person name="Zhu J."/>
            <person name="Ruan X."/>
            <person name="Zhao L."/>
            <person name="Wei J."/>
            <person name="Que T."/>
            <person name="Du C."/>
            <person name="Cheng J."/>
            <person name="Dai P."/>
            <person name="Han X."/>
            <person name="Huang E."/>
            <person name="Gao Y."/>
            <person name="Liu J."/>
            <person name="Shao H."/>
            <person name="Ye R."/>
            <person name="Li L."/>
            <person name="Wei W."/>
            <person name="Wang X."/>
            <person name="Wang C."/>
            <person name="Huo Q."/>
            <person name="Li W."/>
            <person name="Guo W."/>
            <person name="Chen H."/>
            <person name="Chen S."/>
            <person name="Zhou L."/>
            <person name="Zhou L."/>
            <person name="Ni X."/>
            <person name="Tian J."/>
            <person name="Zhou Y."/>
            <person name="Sheng Y."/>
            <person name="Liu T."/>
            <person name="Pan Y."/>
            <person name="Xia L."/>
            <person name="Li J."/>
            <person name="Zhao F."/>
            <person name="Cao W."/>
        </authorList>
    </citation>
    <scope>NUCLEOTIDE SEQUENCE</scope>
    <source>
        <strain evidence="3">Rmic-2018</strain>
        <tissue evidence="3">Larvae</tissue>
    </source>
</reference>
<keyword evidence="4" id="KW-1185">Reference proteome</keyword>
<feature type="compositionally biased region" description="Polar residues" evidence="1">
    <location>
        <begin position="75"/>
        <end position="91"/>
    </location>
</feature>
<dbReference type="GO" id="GO:0035102">
    <property type="term" value="C:PRC1 complex"/>
    <property type="evidence" value="ECO:0007669"/>
    <property type="project" value="TreeGrafter"/>
</dbReference>
<dbReference type="InterPro" id="IPR013761">
    <property type="entry name" value="SAM/pointed_sf"/>
</dbReference>
<dbReference type="SMART" id="SM00454">
    <property type="entry name" value="SAM"/>
    <property type="match status" value="1"/>
</dbReference>
<dbReference type="InterPro" id="IPR001660">
    <property type="entry name" value="SAM"/>
</dbReference>
<gene>
    <name evidence="3" type="ORF">HPB51_007285</name>
</gene>
<dbReference type="InterPro" id="IPR050548">
    <property type="entry name" value="PcG_chromatin_remod_factors"/>
</dbReference>
<dbReference type="AlphaFoldDB" id="A0A9J6E8M1"/>